<proteinExistence type="predicted"/>
<sequence length="111" mass="12570">MGYSTSYDNVRLVSGPNKDVVRDMVFSGSSSLLSFQGMYVDRDDNPITGDIFTFEVKINRIEFEDFGDGFQGFSFEGRDPKKKDWESKFEGSVYFGEQFGGQTTHTTTERG</sequence>
<dbReference type="EMBL" id="LCAH01000004">
    <property type="protein sequence ID" value="KKR87286.1"/>
    <property type="molecule type" value="Genomic_DNA"/>
</dbReference>
<name>A0A0G0UIF3_9BACT</name>
<accession>A0A0G0UIF3</accession>
<protein>
    <submittedName>
        <fullName evidence="1">Uncharacterized protein</fullName>
    </submittedName>
</protein>
<comment type="caution">
    <text evidence="1">The sequence shown here is derived from an EMBL/GenBank/DDBJ whole genome shotgun (WGS) entry which is preliminary data.</text>
</comment>
<evidence type="ECO:0000313" key="2">
    <source>
        <dbReference type="Proteomes" id="UP000034616"/>
    </source>
</evidence>
<dbReference type="AlphaFoldDB" id="A0A0G0UIF3"/>
<reference evidence="1 2" key="1">
    <citation type="journal article" date="2015" name="Nature">
        <title>rRNA introns, odd ribosomes, and small enigmatic genomes across a large radiation of phyla.</title>
        <authorList>
            <person name="Brown C.T."/>
            <person name="Hug L.A."/>
            <person name="Thomas B.C."/>
            <person name="Sharon I."/>
            <person name="Castelle C.J."/>
            <person name="Singh A."/>
            <person name="Wilkins M.J."/>
            <person name="Williams K.H."/>
            <person name="Banfield J.F."/>
        </authorList>
    </citation>
    <scope>NUCLEOTIDE SEQUENCE [LARGE SCALE GENOMIC DNA]</scope>
</reference>
<organism evidence="1 2">
    <name type="scientific">Candidatus Uhrbacteria bacterium GW2011_GWC2_41_11</name>
    <dbReference type="NCBI Taxonomy" id="1618985"/>
    <lineage>
        <taxon>Bacteria</taxon>
        <taxon>Candidatus Uhriibacteriota</taxon>
    </lineage>
</organism>
<gene>
    <name evidence="1" type="ORF">UU35_C0004G0059</name>
</gene>
<dbReference type="Proteomes" id="UP000034616">
    <property type="component" value="Unassembled WGS sequence"/>
</dbReference>
<evidence type="ECO:0000313" key="1">
    <source>
        <dbReference type="EMBL" id="KKR87286.1"/>
    </source>
</evidence>